<reference evidence="3 4" key="1">
    <citation type="submission" date="2006-10" db="EMBL/GenBank/DDBJ databases">
        <title>Complete sequence of chromosome of Pelobacter propionicus DSM 2379.</title>
        <authorList>
            <consortium name="US DOE Joint Genome Institute"/>
            <person name="Copeland A."/>
            <person name="Lucas S."/>
            <person name="Lapidus A."/>
            <person name="Barry K."/>
            <person name="Detter J.C."/>
            <person name="Glavina del Rio T."/>
            <person name="Hammon N."/>
            <person name="Israni S."/>
            <person name="Dalin E."/>
            <person name="Tice H."/>
            <person name="Pitluck S."/>
            <person name="Saunders E."/>
            <person name="Brettin T."/>
            <person name="Bruce D."/>
            <person name="Han C."/>
            <person name="Tapia R."/>
            <person name="Schmutz J."/>
            <person name="Larimer F."/>
            <person name="Land M."/>
            <person name="Hauser L."/>
            <person name="Kyrpides N."/>
            <person name="Kim E."/>
            <person name="Lovley D."/>
            <person name="Richardson P."/>
        </authorList>
    </citation>
    <scope>NUCLEOTIDE SEQUENCE [LARGE SCALE GENOMIC DNA]</scope>
    <source>
        <strain evidence="4">DSM 2379 / NBRC 103807 / OttBd1</strain>
    </source>
</reference>
<dbReference type="EMBL" id="CP000482">
    <property type="protein sequence ID" value="ABL00189.1"/>
    <property type="molecule type" value="Genomic_DNA"/>
</dbReference>
<keyword evidence="3" id="KW-0808">Transferase</keyword>
<dbReference type="eggNOG" id="COG0438">
    <property type="taxonomic scope" value="Bacteria"/>
</dbReference>
<feature type="domain" description="Glycosyltransferase subfamily 4-like N-terminal" evidence="2">
    <location>
        <begin position="42"/>
        <end position="209"/>
    </location>
</feature>
<feature type="domain" description="Glycosyl transferase family 1" evidence="1">
    <location>
        <begin position="223"/>
        <end position="387"/>
    </location>
</feature>
<dbReference type="Pfam" id="PF13579">
    <property type="entry name" value="Glyco_trans_4_4"/>
    <property type="match status" value="1"/>
</dbReference>
<dbReference type="Proteomes" id="UP000006732">
    <property type="component" value="Chromosome"/>
</dbReference>
<name>A1AS68_PELPD</name>
<sequence>MPDALSSGLRSSNPEKRALSLESRTPLRILMLAPTPYFADRGCHVRIFEEARTLIRQGCDVRILTYHIGRDMDGIPTERIPNIPWYRRLSAGPSWQKPLLDILLLFKALSVARSFRPRILHAHLHEGACIALALRPLLGIPLVMDFQGSLTTECRDHGFFRAGSLLERLFAVVERTVNRCADAIITSSTQGADQLVKEWGVPAQRVSAVIDGVDTERFYPHSRREARRRLGIDETIPLVVYLGVLNSYQGVDLLLESARILKGRGANVRFLIMGYPEEVYREQARSMGLDDMLTFTGRIDYDQAALYLSAGDLAVSPKLSLSEANGKLFNYMACGLPTLVFDTPVNREILADSGVYAAHGDAADLAWKMAELLGDGRRLSQLSRAVRDRALREHSWNSRGAAILRLYQRLLEPFAATGGRAGCQVKRKSRGMKK</sequence>
<dbReference type="CAZy" id="GT4">
    <property type="family name" value="Glycosyltransferase Family 4"/>
</dbReference>
<dbReference type="PANTHER" id="PTHR45947:SF3">
    <property type="entry name" value="SULFOQUINOVOSYL TRANSFERASE SQD2"/>
    <property type="match status" value="1"/>
</dbReference>
<gene>
    <name evidence="3" type="ordered locus">Ppro_2584</name>
</gene>
<dbReference type="AlphaFoldDB" id="A1AS68"/>
<keyword evidence="4" id="KW-1185">Reference proteome</keyword>
<dbReference type="InterPro" id="IPR001296">
    <property type="entry name" value="Glyco_trans_1"/>
</dbReference>
<evidence type="ECO:0000259" key="1">
    <source>
        <dbReference type="Pfam" id="PF00534"/>
    </source>
</evidence>
<organism evidence="3 4">
    <name type="scientific">Pelobacter propionicus (strain DSM 2379 / NBRC 103807 / OttBd1)</name>
    <dbReference type="NCBI Taxonomy" id="338966"/>
    <lineage>
        <taxon>Bacteria</taxon>
        <taxon>Pseudomonadati</taxon>
        <taxon>Thermodesulfobacteriota</taxon>
        <taxon>Desulfuromonadia</taxon>
        <taxon>Desulfuromonadales</taxon>
        <taxon>Desulfuromonadaceae</taxon>
        <taxon>Pelobacter</taxon>
    </lineage>
</organism>
<accession>A1AS68</accession>
<dbReference type="GO" id="GO:0016757">
    <property type="term" value="F:glycosyltransferase activity"/>
    <property type="evidence" value="ECO:0007669"/>
    <property type="project" value="InterPro"/>
</dbReference>
<protein>
    <submittedName>
        <fullName evidence="3">Glycosyl transferase, group 1</fullName>
    </submittedName>
</protein>
<dbReference type="Gene3D" id="3.40.50.2000">
    <property type="entry name" value="Glycogen Phosphorylase B"/>
    <property type="match status" value="2"/>
</dbReference>
<dbReference type="KEGG" id="ppd:Ppro_2584"/>
<dbReference type="InterPro" id="IPR050194">
    <property type="entry name" value="Glycosyltransferase_grp1"/>
</dbReference>
<dbReference type="CDD" id="cd03801">
    <property type="entry name" value="GT4_PimA-like"/>
    <property type="match status" value="1"/>
</dbReference>
<evidence type="ECO:0000259" key="2">
    <source>
        <dbReference type="Pfam" id="PF13579"/>
    </source>
</evidence>
<dbReference type="PANTHER" id="PTHR45947">
    <property type="entry name" value="SULFOQUINOVOSYL TRANSFERASE SQD2"/>
    <property type="match status" value="1"/>
</dbReference>
<evidence type="ECO:0000313" key="3">
    <source>
        <dbReference type="EMBL" id="ABL00189.1"/>
    </source>
</evidence>
<evidence type="ECO:0000313" key="4">
    <source>
        <dbReference type="Proteomes" id="UP000006732"/>
    </source>
</evidence>
<dbReference type="InterPro" id="IPR028098">
    <property type="entry name" value="Glyco_trans_4-like_N"/>
</dbReference>
<dbReference type="STRING" id="338966.Ppro_2584"/>
<proteinExistence type="predicted"/>
<dbReference type="SUPFAM" id="SSF53756">
    <property type="entry name" value="UDP-Glycosyltransferase/glycogen phosphorylase"/>
    <property type="match status" value="1"/>
</dbReference>
<dbReference type="Pfam" id="PF00534">
    <property type="entry name" value="Glycos_transf_1"/>
    <property type="match status" value="1"/>
</dbReference>
<dbReference type="HOGENOM" id="CLU_009583_2_2_7"/>